<evidence type="ECO:0000256" key="7">
    <source>
        <dbReference type="ARBA" id="ARBA00022729"/>
    </source>
</evidence>
<evidence type="ECO:0000313" key="14">
    <source>
        <dbReference type="EMBL" id="SEW08987.1"/>
    </source>
</evidence>
<evidence type="ECO:0000256" key="2">
    <source>
        <dbReference type="ARBA" id="ARBA00001941"/>
    </source>
</evidence>
<dbReference type="RefSeq" id="WP_091915776.1">
    <property type="nucleotide sequence ID" value="NZ_FOIQ01000003.1"/>
</dbReference>
<dbReference type="EMBL" id="FOIQ01000003">
    <property type="protein sequence ID" value="SEW08987.1"/>
    <property type="molecule type" value="Genomic_DNA"/>
</dbReference>
<dbReference type="GO" id="GO:0046872">
    <property type="term" value="F:metal ion binding"/>
    <property type="evidence" value="ECO:0007669"/>
    <property type="project" value="UniProtKB-KW"/>
</dbReference>
<keyword evidence="10" id="KW-0482">Metalloprotease</keyword>
<dbReference type="PANTHER" id="PTHR31120:SF6">
    <property type="entry name" value="METALLOPROTEASE TIKI HOMOLOG"/>
    <property type="match status" value="1"/>
</dbReference>
<keyword evidence="6" id="KW-0479">Metal-binding</keyword>
<dbReference type="CDD" id="cd14789">
    <property type="entry name" value="Tiki"/>
    <property type="match status" value="1"/>
</dbReference>
<gene>
    <name evidence="14" type="ORF">SAMN04487850_1576</name>
</gene>
<feature type="chain" id="PRO_5011600242" description="TraB family protein" evidence="13">
    <location>
        <begin position="20"/>
        <end position="301"/>
    </location>
</feature>
<sequence>MKRFIFTLTLMVALMSAQAQILYKISGRGLTAPSYIVGTYHLAPVSFVDSIPGIRQVMADCQQVYGELVMADLLGSDSLAQIQLAMLLPEGMALDKLLDADEMGRLNAYMKQLLGLDMTNPLIAQQMNRMTPSALSTTLSALSYMKKSGSINLQNTFDDYFQKEARAQGKGVGGLETVAFQIKTLFQGQTLERQKELLMCQVDHADFMDEMAENVVHAFFAQDLDAIQKAMEAKLNNSCDNTPEEDAEILDKRNADWLTKMPAIMAEKPTLFAVGAAHLYGEQGVLHLLRTAGYTVEGVTK</sequence>
<keyword evidence="5" id="KW-0812">Transmembrane</keyword>
<keyword evidence="12" id="KW-0325">Glycoprotein</keyword>
<dbReference type="PANTHER" id="PTHR31120">
    <property type="entry name" value="METALLOPROTEASE TIKI"/>
    <property type="match status" value="1"/>
</dbReference>
<evidence type="ECO:0000256" key="4">
    <source>
        <dbReference type="ARBA" id="ARBA00022670"/>
    </source>
</evidence>
<dbReference type="GO" id="GO:0030178">
    <property type="term" value="P:negative regulation of Wnt signaling pathway"/>
    <property type="evidence" value="ECO:0007669"/>
    <property type="project" value="InterPro"/>
</dbReference>
<keyword evidence="15" id="KW-1185">Reference proteome</keyword>
<keyword evidence="4" id="KW-0645">Protease</keyword>
<evidence type="ECO:0008006" key="16">
    <source>
        <dbReference type="Google" id="ProtNLM"/>
    </source>
</evidence>
<name>A0A1I0P431_9BACT</name>
<comment type="subcellular location">
    <subcellularLocation>
        <location evidence="3">Membrane</location>
        <topology evidence="3">Single-pass type I membrane protein</topology>
    </subcellularLocation>
</comment>
<evidence type="ECO:0000256" key="10">
    <source>
        <dbReference type="ARBA" id="ARBA00023049"/>
    </source>
</evidence>
<evidence type="ECO:0000256" key="3">
    <source>
        <dbReference type="ARBA" id="ARBA00004479"/>
    </source>
</evidence>
<keyword evidence="11" id="KW-0472">Membrane</keyword>
<dbReference type="Proteomes" id="UP000199373">
    <property type="component" value="Unassembled WGS sequence"/>
</dbReference>
<evidence type="ECO:0000256" key="9">
    <source>
        <dbReference type="ARBA" id="ARBA00022989"/>
    </source>
</evidence>
<keyword evidence="9" id="KW-1133">Transmembrane helix</keyword>
<evidence type="ECO:0000256" key="8">
    <source>
        <dbReference type="ARBA" id="ARBA00022801"/>
    </source>
</evidence>
<dbReference type="GO" id="GO:0006508">
    <property type="term" value="P:proteolysis"/>
    <property type="evidence" value="ECO:0007669"/>
    <property type="project" value="UniProtKB-KW"/>
</dbReference>
<evidence type="ECO:0000256" key="12">
    <source>
        <dbReference type="ARBA" id="ARBA00023180"/>
    </source>
</evidence>
<evidence type="ECO:0000256" key="11">
    <source>
        <dbReference type="ARBA" id="ARBA00023136"/>
    </source>
</evidence>
<dbReference type="GO" id="GO:0016020">
    <property type="term" value="C:membrane"/>
    <property type="evidence" value="ECO:0007669"/>
    <property type="project" value="UniProtKB-SubCell"/>
</dbReference>
<dbReference type="AlphaFoldDB" id="A0A1I0P431"/>
<dbReference type="GO" id="GO:0004222">
    <property type="term" value="F:metalloendopeptidase activity"/>
    <property type="evidence" value="ECO:0007669"/>
    <property type="project" value="TreeGrafter"/>
</dbReference>
<proteinExistence type="predicted"/>
<evidence type="ECO:0000256" key="1">
    <source>
        <dbReference type="ARBA" id="ARBA00001936"/>
    </source>
</evidence>
<keyword evidence="8" id="KW-0378">Hydrolase</keyword>
<dbReference type="Pfam" id="PF01963">
    <property type="entry name" value="TraB_PrgY_gumN"/>
    <property type="match status" value="1"/>
</dbReference>
<reference evidence="14 15" key="1">
    <citation type="submission" date="2016-10" db="EMBL/GenBank/DDBJ databases">
        <authorList>
            <person name="de Groot N.N."/>
        </authorList>
    </citation>
    <scope>NUCLEOTIDE SEQUENCE [LARGE SCALE GENOMIC DNA]</scope>
    <source>
        <strain evidence="14 15">TC2-24</strain>
    </source>
</reference>
<keyword evidence="7 13" id="KW-0732">Signal</keyword>
<dbReference type="InterPro" id="IPR002816">
    <property type="entry name" value="TraB/PrgY/GumN_fam"/>
</dbReference>
<evidence type="ECO:0000313" key="15">
    <source>
        <dbReference type="Proteomes" id="UP000199373"/>
    </source>
</evidence>
<evidence type="ECO:0000256" key="6">
    <source>
        <dbReference type="ARBA" id="ARBA00022723"/>
    </source>
</evidence>
<comment type="cofactor">
    <cofactor evidence="2">
        <name>Co(2+)</name>
        <dbReference type="ChEBI" id="CHEBI:48828"/>
    </cofactor>
</comment>
<organism evidence="14 15">
    <name type="scientific">Prevotella aff. ruminicola Tc2-24</name>
    <dbReference type="NCBI Taxonomy" id="81582"/>
    <lineage>
        <taxon>Bacteria</taxon>
        <taxon>Pseudomonadati</taxon>
        <taxon>Bacteroidota</taxon>
        <taxon>Bacteroidia</taxon>
        <taxon>Bacteroidales</taxon>
        <taxon>Prevotellaceae</taxon>
        <taxon>Prevotella</taxon>
    </lineage>
</organism>
<accession>A0A1I0P431</accession>
<evidence type="ECO:0000256" key="5">
    <source>
        <dbReference type="ARBA" id="ARBA00022692"/>
    </source>
</evidence>
<protein>
    <recommendedName>
        <fullName evidence="16">TraB family protein</fullName>
    </recommendedName>
</protein>
<dbReference type="InterPro" id="IPR040230">
    <property type="entry name" value="TIKI1/2-like"/>
</dbReference>
<evidence type="ECO:0000256" key="13">
    <source>
        <dbReference type="SAM" id="SignalP"/>
    </source>
</evidence>
<comment type="cofactor">
    <cofactor evidence="1">
        <name>Mn(2+)</name>
        <dbReference type="ChEBI" id="CHEBI:29035"/>
    </cofactor>
</comment>
<feature type="signal peptide" evidence="13">
    <location>
        <begin position="1"/>
        <end position="19"/>
    </location>
</feature>